<organism evidence="4 5">
    <name type="scientific">Acetivibrio clariflavus (strain DSM 19732 / NBRC 101661 / EBR45)</name>
    <name type="common">Clostridium clariflavum</name>
    <dbReference type="NCBI Taxonomy" id="720554"/>
    <lineage>
        <taxon>Bacteria</taxon>
        <taxon>Bacillati</taxon>
        <taxon>Bacillota</taxon>
        <taxon>Clostridia</taxon>
        <taxon>Eubacteriales</taxon>
        <taxon>Oscillospiraceae</taxon>
        <taxon>Acetivibrio</taxon>
    </lineage>
</organism>
<reference evidence="5" key="1">
    <citation type="submission" date="2011-12" db="EMBL/GenBank/DDBJ databases">
        <title>Complete sequence of Clostridium clariflavum DSM 19732.</title>
        <authorList>
            <consortium name="US DOE Joint Genome Institute"/>
            <person name="Lucas S."/>
            <person name="Han J."/>
            <person name="Lapidus A."/>
            <person name="Cheng J.-F."/>
            <person name="Goodwin L."/>
            <person name="Pitluck S."/>
            <person name="Peters L."/>
            <person name="Teshima H."/>
            <person name="Detter J.C."/>
            <person name="Han C."/>
            <person name="Tapia R."/>
            <person name="Land M."/>
            <person name="Hauser L."/>
            <person name="Kyrpides N."/>
            <person name="Ivanova N."/>
            <person name="Pagani I."/>
            <person name="Kitzmiller T."/>
            <person name="Lynd L."/>
            <person name="Izquierdo J."/>
            <person name="Woyke T."/>
        </authorList>
    </citation>
    <scope>NUCLEOTIDE SEQUENCE [LARGE SCALE GENOMIC DNA]</scope>
    <source>
        <strain evidence="5">DSM 19732 / NBRC 101661 / EBR45</strain>
    </source>
</reference>
<dbReference type="Pfam" id="PF04297">
    <property type="entry name" value="UPF0122"/>
    <property type="match status" value="1"/>
</dbReference>
<evidence type="ECO:0000313" key="4">
    <source>
        <dbReference type="EMBL" id="AEV68368.1"/>
    </source>
</evidence>
<dbReference type="PANTHER" id="PTHR40083:SF1">
    <property type="entry name" value="UPF0122 PROTEIN YLXM"/>
    <property type="match status" value="1"/>
</dbReference>
<reference evidence="4 5" key="2">
    <citation type="journal article" date="2012" name="Stand. Genomic Sci.">
        <title>Complete Genome Sequence of Clostridium clariflavum DSM 19732.</title>
        <authorList>
            <person name="Izquierdo J.A."/>
            <person name="Goodwin L."/>
            <person name="Davenport K.W."/>
            <person name="Teshima H."/>
            <person name="Bruce D."/>
            <person name="Detter C."/>
            <person name="Tapia R."/>
            <person name="Han S."/>
            <person name="Land M."/>
            <person name="Hauser L."/>
            <person name="Jeffries C.D."/>
            <person name="Han J."/>
            <person name="Pitluck S."/>
            <person name="Nolan M."/>
            <person name="Chen A."/>
            <person name="Huntemann M."/>
            <person name="Mavromatis K."/>
            <person name="Mikhailova N."/>
            <person name="Liolios K."/>
            <person name="Woyke T."/>
            <person name="Lynd L.R."/>
        </authorList>
    </citation>
    <scope>NUCLEOTIDE SEQUENCE [LARGE SCALE GENOMIC DNA]</scope>
    <source>
        <strain evidence="5">DSM 19732 / NBRC 101661 / EBR45</strain>
    </source>
</reference>
<dbReference type="InterPro" id="IPR054831">
    <property type="entry name" value="UPF0122_fam_protein"/>
</dbReference>
<dbReference type="eggNOG" id="COG2739">
    <property type="taxonomic scope" value="Bacteria"/>
</dbReference>
<dbReference type="KEGG" id="ccl:Clocl_1758"/>
<keyword evidence="5" id="KW-1185">Reference proteome</keyword>
<dbReference type="HAMAP" id="MF_00245">
    <property type="entry name" value="UPF0122"/>
    <property type="match status" value="1"/>
</dbReference>
<dbReference type="Gene3D" id="1.10.10.10">
    <property type="entry name" value="Winged helix-like DNA-binding domain superfamily/Winged helix DNA-binding domain"/>
    <property type="match status" value="1"/>
</dbReference>
<dbReference type="STRING" id="720554.Clocl_1758"/>
<protein>
    <recommendedName>
        <fullName evidence="3">UPF0122 protein Clocl_1758</fullName>
    </recommendedName>
</protein>
<dbReference type="Proteomes" id="UP000005435">
    <property type="component" value="Chromosome"/>
</dbReference>
<sequence>MDKIYEISLLLDFYGQLLSKKQYEILDLHFNNDYSLGEIAEHFNISRQGIFDNIKRGKAYLLNLEEKLGLVNKFTEQKAKAEKILEYIKKINKENMNKEDIEYLKKIEIGIMDIIES</sequence>
<gene>
    <name evidence="4" type="ordered locus">Clocl_1758</name>
</gene>
<comment type="function">
    <text evidence="2 3">Might take part in the signal recognition particle (SRP) pathway. This is inferred from the conservation of its genetic proximity to ftsY/ffh. May be a regulatory protein.</text>
</comment>
<dbReference type="SUPFAM" id="SSF88659">
    <property type="entry name" value="Sigma3 and sigma4 domains of RNA polymerase sigma factors"/>
    <property type="match status" value="1"/>
</dbReference>
<evidence type="ECO:0000256" key="1">
    <source>
        <dbReference type="ARBA" id="ARBA00008720"/>
    </source>
</evidence>
<dbReference type="InterPro" id="IPR007394">
    <property type="entry name" value="UPF0122"/>
</dbReference>
<dbReference type="AlphaFoldDB" id="G8LTC1"/>
<dbReference type="InterPro" id="IPR036388">
    <property type="entry name" value="WH-like_DNA-bd_sf"/>
</dbReference>
<dbReference type="EMBL" id="CP003065">
    <property type="protein sequence ID" value="AEV68368.1"/>
    <property type="molecule type" value="Genomic_DNA"/>
</dbReference>
<evidence type="ECO:0000256" key="3">
    <source>
        <dbReference type="HAMAP-Rule" id="MF_00245"/>
    </source>
</evidence>
<evidence type="ECO:0000313" key="5">
    <source>
        <dbReference type="Proteomes" id="UP000005435"/>
    </source>
</evidence>
<dbReference type="InterPro" id="IPR013324">
    <property type="entry name" value="RNA_pol_sigma_r3/r4-like"/>
</dbReference>
<dbReference type="RefSeq" id="WP_014254954.1">
    <property type="nucleotide sequence ID" value="NC_016627.1"/>
</dbReference>
<dbReference type="OrthoDB" id="6392at2"/>
<name>G8LTC1_ACECE</name>
<accession>G8LTC1</accession>
<evidence type="ECO:0000256" key="2">
    <source>
        <dbReference type="ARBA" id="ARBA00024764"/>
    </source>
</evidence>
<proteinExistence type="inferred from homology"/>
<comment type="similarity">
    <text evidence="1 3">Belongs to the UPF0122 family.</text>
</comment>
<dbReference type="HOGENOM" id="CLU_129218_0_1_9"/>
<dbReference type="NCBIfam" id="NF045758">
    <property type="entry name" value="YlxM"/>
    <property type="match status" value="1"/>
</dbReference>
<dbReference type="PANTHER" id="PTHR40083">
    <property type="entry name" value="UPF0122 PROTEIN CBO2450/CLC_2298"/>
    <property type="match status" value="1"/>
</dbReference>